<dbReference type="GO" id="GO:0003677">
    <property type="term" value="F:DNA binding"/>
    <property type="evidence" value="ECO:0007669"/>
    <property type="project" value="UniProtKB-KW"/>
</dbReference>
<dbReference type="Pfam" id="PF00196">
    <property type="entry name" value="GerE"/>
    <property type="match status" value="1"/>
</dbReference>
<accession>A0ABU1K0J6</accession>
<dbReference type="SUPFAM" id="SSF46894">
    <property type="entry name" value="C-terminal effector domain of the bipartite response regulators"/>
    <property type="match status" value="1"/>
</dbReference>
<evidence type="ECO:0000313" key="5">
    <source>
        <dbReference type="EMBL" id="MDR6294395.1"/>
    </source>
</evidence>
<keyword evidence="2 5" id="KW-0238">DNA-binding</keyword>
<evidence type="ECO:0000259" key="4">
    <source>
        <dbReference type="PROSITE" id="PS50043"/>
    </source>
</evidence>
<evidence type="ECO:0000256" key="1">
    <source>
        <dbReference type="ARBA" id="ARBA00023015"/>
    </source>
</evidence>
<proteinExistence type="predicted"/>
<dbReference type="EMBL" id="JAVDPW010000019">
    <property type="protein sequence ID" value="MDR6294395.1"/>
    <property type="molecule type" value="Genomic_DNA"/>
</dbReference>
<protein>
    <submittedName>
        <fullName evidence="5">DNA-binding NarL/FixJ family response regulator</fullName>
    </submittedName>
</protein>
<gene>
    <name evidence="5" type="ORF">E9232_006949</name>
</gene>
<dbReference type="PANTHER" id="PTHR44688">
    <property type="entry name" value="DNA-BINDING TRANSCRIPTIONAL ACTIVATOR DEVR_DOSR"/>
    <property type="match status" value="1"/>
</dbReference>
<dbReference type="RefSeq" id="WP_309801881.1">
    <property type="nucleotide sequence ID" value="NZ_JAVDPW010000019.1"/>
</dbReference>
<dbReference type="PROSITE" id="PS50043">
    <property type="entry name" value="HTH_LUXR_2"/>
    <property type="match status" value="1"/>
</dbReference>
<evidence type="ECO:0000313" key="6">
    <source>
        <dbReference type="Proteomes" id="UP001262410"/>
    </source>
</evidence>
<keyword evidence="1" id="KW-0805">Transcription regulation</keyword>
<name>A0ABU1K0J6_9PROT</name>
<keyword evidence="3" id="KW-0804">Transcription</keyword>
<dbReference type="SMART" id="SM00421">
    <property type="entry name" value="HTH_LUXR"/>
    <property type="match status" value="1"/>
</dbReference>
<evidence type="ECO:0000256" key="3">
    <source>
        <dbReference type="ARBA" id="ARBA00023163"/>
    </source>
</evidence>
<feature type="domain" description="HTH luxR-type" evidence="4">
    <location>
        <begin position="1"/>
        <end position="52"/>
    </location>
</feature>
<keyword evidence="6" id="KW-1185">Reference proteome</keyword>
<dbReference type="Gene3D" id="1.10.10.10">
    <property type="entry name" value="Winged helix-like DNA-binding domain superfamily/Winged helix DNA-binding domain"/>
    <property type="match status" value="1"/>
</dbReference>
<sequence length="56" mass="6106">MLRWLAHGESSKGITRQLTLSVYTVNEYVASAMRKLDASSRIEAVATAQALGLLNL</sequence>
<dbReference type="InterPro" id="IPR016032">
    <property type="entry name" value="Sig_transdc_resp-reg_C-effctor"/>
</dbReference>
<comment type="caution">
    <text evidence="5">The sequence shown here is derived from an EMBL/GenBank/DDBJ whole genome shotgun (WGS) entry which is preliminary data.</text>
</comment>
<dbReference type="PANTHER" id="PTHR44688:SF16">
    <property type="entry name" value="DNA-BINDING TRANSCRIPTIONAL ACTIVATOR DEVR_DOSR"/>
    <property type="match status" value="1"/>
</dbReference>
<dbReference type="PROSITE" id="PS00622">
    <property type="entry name" value="HTH_LUXR_1"/>
    <property type="match status" value="1"/>
</dbReference>
<organism evidence="5 6">
    <name type="scientific">Inquilinus ginsengisoli</name>
    <dbReference type="NCBI Taxonomy" id="363840"/>
    <lineage>
        <taxon>Bacteria</taxon>
        <taxon>Pseudomonadati</taxon>
        <taxon>Pseudomonadota</taxon>
        <taxon>Alphaproteobacteria</taxon>
        <taxon>Rhodospirillales</taxon>
        <taxon>Rhodospirillaceae</taxon>
        <taxon>Inquilinus</taxon>
    </lineage>
</organism>
<dbReference type="InterPro" id="IPR036388">
    <property type="entry name" value="WH-like_DNA-bd_sf"/>
</dbReference>
<evidence type="ECO:0000256" key="2">
    <source>
        <dbReference type="ARBA" id="ARBA00023125"/>
    </source>
</evidence>
<dbReference type="InterPro" id="IPR000792">
    <property type="entry name" value="Tscrpt_reg_LuxR_C"/>
</dbReference>
<dbReference type="Proteomes" id="UP001262410">
    <property type="component" value="Unassembled WGS sequence"/>
</dbReference>
<reference evidence="5 6" key="1">
    <citation type="submission" date="2023-07" db="EMBL/GenBank/DDBJ databases">
        <title>Sorghum-associated microbial communities from plants grown in Nebraska, USA.</title>
        <authorList>
            <person name="Schachtman D."/>
        </authorList>
    </citation>
    <scope>NUCLEOTIDE SEQUENCE [LARGE SCALE GENOMIC DNA]</scope>
    <source>
        <strain evidence="5 6">584</strain>
    </source>
</reference>